<keyword evidence="7" id="KW-0460">Magnesium</keyword>
<dbReference type="GO" id="GO:0008841">
    <property type="term" value="F:dihydrofolate synthase activity"/>
    <property type="evidence" value="ECO:0007669"/>
    <property type="project" value="TreeGrafter"/>
</dbReference>
<evidence type="ECO:0000256" key="9">
    <source>
        <dbReference type="ARBA" id="ARBA00047493"/>
    </source>
</evidence>
<keyword evidence="4" id="KW-0479">Metal-binding</keyword>
<dbReference type="PANTHER" id="PTHR11136">
    <property type="entry name" value="FOLYLPOLYGLUTAMATE SYNTHASE-RELATED"/>
    <property type="match status" value="1"/>
</dbReference>
<dbReference type="GO" id="GO:0005524">
    <property type="term" value="F:ATP binding"/>
    <property type="evidence" value="ECO:0007669"/>
    <property type="project" value="UniProtKB-KW"/>
</dbReference>
<organism evidence="12 13">
    <name type="scientific">Weissella muntiaci</name>
    <dbReference type="NCBI Taxonomy" id="2508881"/>
    <lineage>
        <taxon>Bacteria</taxon>
        <taxon>Bacillati</taxon>
        <taxon>Bacillota</taxon>
        <taxon>Bacilli</taxon>
        <taxon>Lactobacillales</taxon>
        <taxon>Lactobacillaceae</taxon>
        <taxon>Weissella</taxon>
    </lineage>
</organism>
<accession>A0A6C2C849</accession>
<dbReference type="GO" id="GO:0004326">
    <property type="term" value="F:tetrahydrofolylpolyglutamate synthase activity"/>
    <property type="evidence" value="ECO:0007669"/>
    <property type="project" value="UniProtKB-EC"/>
</dbReference>
<dbReference type="Pfam" id="PF08245">
    <property type="entry name" value="Mur_ligase_M"/>
    <property type="match status" value="1"/>
</dbReference>
<dbReference type="InterPro" id="IPR013221">
    <property type="entry name" value="Mur_ligase_cen"/>
</dbReference>
<dbReference type="EMBL" id="SDGZ01000013">
    <property type="protein sequence ID" value="TYC49802.1"/>
    <property type="molecule type" value="Genomic_DNA"/>
</dbReference>
<comment type="caution">
    <text evidence="12">The sequence shown here is derived from an EMBL/GenBank/DDBJ whole genome shotgun (WGS) entry which is preliminary data.</text>
</comment>
<keyword evidence="6" id="KW-0067">ATP-binding</keyword>
<dbReference type="Gene3D" id="3.90.190.20">
    <property type="entry name" value="Mur ligase, C-terminal domain"/>
    <property type="match status" value="1"/>
</dbReference>
<evidence type="ECO:0000259" key="10">
    <source>
        <dbReference type="Pfam" id="PF02875"/>
    </source>
</evidence>
<dbReference type="SUPFAM" id="SSF53244">
    <property type="entry name" value="MurD-like peptide ligases, peptide-binding domain"/>
    <property type="match status" value="1"/>
</dbReference>
<evidence type="ECO:0000256" key="6">
    <source>
        <dbReference type="ARBA" id="ARBA00022840"/>
    </source>
</evidence>
<dbReference type="AlphaFoldDB" id="A0A6C2C849"/>
<dbReference type="InterPro" id="IPR001645">
    <property type="entry name" value="Folylpolyglutamate_synth"/>
</dbReference>
<sequence>MGKAETLQQITARLDEHWWPDDVDGGSRIAMLQEILHWLGDPDRKSRIIHITGTNGKGSTGVMTADILIAAGYTVGHFSTPAIMDDREMIATNHAMISEYDFMHLYRYIETVIEEHGGHQGTLSGQEWWTLIALCHFARVGTDFVILEAGRGGINDATNMVTSPLVIAITKINEDDLEENENTLLAIANEKAEGIKAGAVVVNYPGQSVEVAKVLQAKTEAAGARWNTRPRPKIVLLSGSPDGLDINIDALENVHLGLTGAYQVHNLSTVMQIIGVLRDLDCMISDDAVRQGLADVKIPGRMEYDNVRNILYDGAHNPDGIRALVASIRAWHMQFKPTVILGLLENSNTQEILDELLPNVGTIIAVTPDAPAYKHVISADTLAARIVMMSSSTVDVEIADDPSAAIQLARRVRESSQAMIIVTGSFFTLRAIQSDEKI</sequence>
<evidence type="ECO:0000256" key="3">
    <source>
        <dbReference type="ARBA" id="ARBA00022598"/>
    </source>
</evidence>
<dbReference type="Pfam" id="PF02875">
    <property type="entry name" value="Mur_ligase_C"/>
    <property type="match status" value="1"/>
</dbReference>
<dbReference type="PANTHER" id="PTHR11136:SF0">
    <property type="entry name" value="DIHYDROFOLATE SYNTHETASE-RELATED"/>
    <property type="match status" value="1"/>
</dbReference>
<dbReference type="Gene3D" id="3.40.1190.10">
    <property type="entry name" value="Mur-like, catalytic domain"/>
    <property type="match status" value="1"/>
</dbReference>
<keyword evidence="13" id="KW-1185">Reference proteome</keyword>
<dbReference type="GO" id="GO:0046872">
    <property type="term" value="F:metal ion binding"/>
    <property type="evidence" value="ECO:0007669"/>
    <property type="project" value="UniProtKB-KW"/>
</dbReference>
<feature type="domain" description="Mur ligase C-terminal" evidence="10">
    <location>
        <begin position="300"/>
        <end position="426"/>
    </location>
</feature>
<evidence type="ECO:0000256" key="8">
    <source>
        <dbReference type="ARBA" id="ARBA00030592"/>
    </source>
</evidence>
<dbReference type="InterPro" id="IPR036615">
    <property type="entry name" value="Mur_ligase_C_dom_sf"/>
</dbReference>
<evidence type="ECO:0000256" key="5">
    <source>
        <dbReference type="ARBA" id="ARBA00022741"/>
    </source>
</evidence>
<reference evidence="12 13" key="1">
    <citation type="submission" date="2019-01" db="EMBL/GenBank/DDBJ databases">
        <title>Weissella sp. nov., a novel lactic acid bacterium isolated from animal feces.</title>
        <authorList>
            <person name="Wang L.-T."/>
        </authorList>
    </citation>
    <scope>NUCLEOTIDE SEQUENCE [LARGE SCALE GENOMIC DNA]</scope>
    <source>
        <strain evidence="12 13">8H-2</strain>
    </source>
</reference>
<evidence type="ECO:0000313" key="13">
    <source>
        <dbReference type="Proteomes" id="UP000371977"/>
    </source>
</evidence>
<comment type="catalytic activity">
    <reaction evidence="9">
        <text>(6S)-5,6,7,8-tetrahydrofolyl-(gamma-L-Glu)(n) + L-glutamate + ATP = (6S)-5,6,7,8-tetrahydrofolyl-(gamma-L-Glu)(n+1) + ADP + phosphate + H(+)</text>
        <dbReference type="Rhea" id="RHEA:10580"/>
        <dbReference type="Rhea" id="RHEA-COMP:14738"/>
        <dbReference type="Rhea" id="RHEA-COMP:14740"/>
        <dbReference type="ChEBI" id="CHEBI:15378"/>
        <dbReference type="ChEBI" id="CHEBI:29985"/>
        <dbReference type="ChEBI" id="CHEBI:30616"/>
        <dbReference type="ChEBI" id="CHEBI:43474"/>
        <dbReference type="ChEBI" id="CHEBI:141005"/>
        <dbReference type="ChEBI" id="CHEBI:456216"/>
        <dbReference type="EC" id="6.3.2.17"/>
    </reaction>
</comment>
<evidence type="ECO:0000256" key="4">
    <source>
        <dbReference type="ARBA" id="ARBA00022723"/>
    </source>
</evidence>
<evidence type="ECO:0000256" key="1">
    <source>
        <dbReference type="ARBA" id="ARBA00008276"/>
    </source>
</evidence>
<dbReference type="NCBIfam" id="TIGR01499">
    <property type="entry name" value="folC"/>
    <property type="match status" value="1"/>
</dbReference>
<evidence type="ECO:0000313" key="12">
    <source>
        <dbReference type="EMBL" id="TYC49802.1"/>
    </source>
</evidence>
<evidence type="ECO:0000256" key="7">
    <source>
        <dbReference type="ARBA" id="ARBA00022842"/>
    </source>
</evidence>
<gene>
    <name evidence="12" type="ORF">ESZ50_04220</name>
</gene>
<name>A0A6C2C849_9LACO</name>
<dbReference type="Proteomes" id="UP000371977">
    <property type="component" value="Unassembled WGS sequence"/>
</dbReference>
<proteinExistence type="inferred from homology"/>
<dbReference type="InterPro" id="IPR036565">
    <property type="entry name" value="Mur-like_cat_sf"/>
</dbReference>
<comment type="similarity">
    <text evidence="1">Belongs to the folylpolyglutamate synthase family.</text>
</comment>
<evidence type="ECO:0000259" key="11">
    <source>
        <dbReference type="Pfam" id="PF08245"/>
    </source>
</evidence>
<dbReference type="InterPro" id="IPR004101">
    <property type="entry name" value="Mur_ligase_C"/>
</dbReference>
<dbReference type="OrthoDB" id="9809356at2"/>
<dbReference type="RefSeq" id="WP_148622361.1">
    <property type="nucleotide sequence ID" value="NZ_SDGZ01000013.1"/>
</dbReference>
<dbReference type="SUPFAM" id="SSF53623">
    <property type="entry name" value="MurD-like peptide ligases, catalytic domain"/>
    <property type="match status" value="1"/>
</dbReference>
<feature type="domain" description="Mur ligase central" evidence="11">
    <location>
        <begin position="51"/>
        <end position="269"/>
    </location>
</feature>
<evidence type="ECO:0000256" key="2">
    <source>
        <dbReference type="ARBA" id="ARBA00013025"/>
    </source>
</evidence>
<protein>
    <recommendedName>
        <fullName evidence="2">tetrahydrofolate synthase</fullName>
        <ecNumber evidence="2">6.3.2.17</ecNumber>
    </recommendedName>
    <alternativeName>
        <fullName evidence="8">Tetrahydrofolylpolyglutamate synthase</fullName>
    </alternativeName>
</protein>
<keyword evidence="3" id="KW-0436">Ligase</keyword>
<dbReference type="GO" id="GO:0005737">
    <property type="term" value="C:cytoplasm"/>
    <property type="evidence" value="ECO:0007669"/>
    <property type="project" value="TreeGrafter"/>
</dbReference>
<dbReference type="EC" id="6.3.2.17" evidence="2"/>
<keyword evidence="5" id="KW-0547">Nucleotide-binding</keyword>